<dbReference type="PaxDb" id="55529-EKX36274"/>
<accession>L1IK49</accession>
<keyword evidence="4" id="KW-1185">Reference proteome</keyword>
<dbReference type="HOGENOM" id="CLU_988480_0_0_1"/>
<reference evidence="3" key="3">
    <citation type="submission" date="2016-03" db="UniProtKB">
        <authorList>
            <consortium name="EnsemblProtists"/>
        </authorList>
    </citation>
    <scope>IDENTIFICATION</scope>
</reference>
<dbReference type="GeneID" id="17293068"/>
<proteinExistence type="predicted"/>
<keyword evidence="1" id="KW-0732">Signal</keyword>
<dbReference type="AlphaFoldDB" id="L1IK49"/>
<reference evidence="2 4" key="1">
    <citation type="journal article" date="2012" name="Nature">
        <title>Algal genomes reveal evolutionary mosaicism and the fate of nucleomorphs.</title>
        <authorList>
            <consortium name="DOE Joint Genome Institute"/>
            <person name="Curtis B.A."/>
            <person name="Tanifuji G."/>
            <person name="Burki F."/>
            <person name="Gruber A."/>
            <person name="Irimia M."/>
            <person name="Maruyama S."/>
            <person name="Arias M.C."/>
            <person name="Ball S.G."/>
            <person name="Gile G.H."/>
            <person name="Hirakawa Y."/>
            <person name="Hopkins J.F."/>
            <person name="Kuo A."/>
            <person name="Rensing S.A."/>
            <person name="Schmutz J."/>
            <person name="Symeonidi A."/>
            <person name="Elias M."/>
            <person name="Eveleigh R.J."/>
            <person name="Herman E.K."/>
            <person name="Klute M.J."/>
            <person name="Nakayama T."/>
            <person name="Obornik M."/>
            <person name="Reyes-Prieto A."/>
            <person name="Armbrust E.V."/>
            <person name="Aves S.J."/>
            <person name="Beiko R.G."/>
            <person name="Coutinho P."/>
            <person name="Dacks J.B."/>
            <person name="Durnford D.G."/>
            <person name="Fast N.M."/>
            <person name="Green B.R."/>
            <person name="Grisdale C.J."/>
            <person name="Hempel F."/>
            <person name="Henrissat B."/>
            <person name="Hoppner M.P."/>
            <person name="Ishida K."/>
            <person name="Kim E."/>
            <person name="Koreny L."/>
            <person name="Kroth P.G."/>
            <person name="Liu Y."/>
            <person name="Malik S.B."/>
            <person name="Maier U.G."/>
            <person name="McRose D."/>
            <person name="Mock T."/>
            <person name="Neilson J.A."/>
            <person name="Onodera N.T."/>
            <person name="Poole A.M."/>
            <person name="Pritham E.J."/>
            <person name="Richards T.A."/>
            <person name="Rocap G."/>
            <person name="Roy S.W."/>
            <person name="Sarai C."/>
            <person name="Schaack S."/>
            <person name="Shirato S."/>
            <person name="Slamovits C.H."/>
            <person name="Spencer D.F."/>
            <person name="Suzuki S."/>
            <person name="Worden A.Z."/>
            <person name="Zauner S."/>
            <person name="Barry K."/>
            <person name="Bell C."/>
            <person name="Bharti A.K."/>
            <person name="Crow J.A."/>
            <person name="Grimwood J."/>
            <person name="Kramer R."/>
            <person name="Lindquist E."/>
            <person name="Lucas S."/>
            <person name="Salamov A."/>
            <person name="McFadden G.I."/>
            <person name="Lane C.E."/>
            <person name="Keeling P.J."/>
            <person name="Gray M.W."/>
            <person name="Grigoriev I.V."/>
            <person name="Archibald J.M."/>
        </authorList>
    </citation>
    <scope>NUCLEOTIDE SEQUENCE</scope>
    <source>
        <strain evidence="2 4">CCMP2712</strain>
    </source>
</reference>
<dbReference type="RefSeq" id="XP_005823254.1">
    <property type="nucleotide sequence ID" value="XM_005823197.1"/>
</dbReference>
<protein>
    <submittedName>
        <fullName evidence="2 3">Uncharacterized protein</fullName>
    </submittedName>
</protein>
<sequence length="282" mass="30260">MAGHKGWLPLLGAAIAMVAVMEMKVAEASSATVQWVCQEDGSLSANDLETWSCGWYKNQNPCQSCTVSVQKGEGGNDEATYSASHLVVVGAVREVSGELVPTQQWSCMSSRFYLDSGVGAGKSLCPGWYTIQGCETQASTFSERVATIKSTIEGVHDIPANCFVNGVRDESRAECTTNFPATIFVERAAEINANGHQIYGRNPATYEEVTVQSCTELISPSAMVEHLVGCEAQTDQGVIAPMGAESVKKVAVLADLTAVCRFWCKDIKYVPPGLYHQASATR</sequence>
<dbReference type="Proteomes" id="UP000011087">
    <property type="component" value="Unassembled WGS sequence"/>
</dbReference>
<evidence type="ECO:0000256" key="1">
    <source>
        <dbReference type="SAM" id="SignalP"/>
    </source>
</evidence>
<dbReference type="EMBL" id="JH993076">
    <property type="protein sequence ID" value="EKX36274.1"/>
    <property type="molecule type" value="Genomic_DNA"/>
</dbReference>
<gene>
    <name evidence="2" type="ORF">GUITHDRAFT_145847</name>
</gene>
<name>L1IK49_GUITC</name>
<evidence type="ECO:0000313" key="3">
    <source>
        <dbReference type="EnsemblProtists" id="EKX36274"/>
    </source>
</evidence>
<organism evidence="2">
    <name type="scientific">Guillardia theta (strain CCMP2712)</name>
    <name type="common">Cryptophyte</name>
    <dbReference type="NCBI Taxonomy" id="905079"/>
    <lineage>
        <taxon>Eukaryota</taxon>
        <taxon>Cryptophyceae</taxon>
        <taxon>Pyrenomonadales</taxon>
        <taxon>Geminigeraceae</taxon>
        <taxon>Guillardia</taxon>
    </lineage>
</organism>
<reference evidence="4" key="2">
    <citation type="submission" date="2012-11" db="EMBL/GenBank/DDBJ databases">
        <authorList>
            <person name="Kuo A."/>
            <person name="Curtis B.A."/>
            <person name="Tanifuji G."/>
            <person name="Burki F."/>
            <person name="Gruber A."/>
            <person name="Irimia M."/>
            <person name="Maruyama S."/>
            <person name="Arias M.C."/>
            <person name="Ball S.G."/>
            <person name="Gile G.H."/>
            <person name="Hirakawa Y."/>
            <person name="Hopkins J.F."/>
            <person name="Rensing S.A."/>
            <person name="Schmutz J."/>
            <person name="Symeonidi A."/>
            <person name="Elias M."/>
            <person name="Eveleigh R.J."/>
            <person name="Herman E.K."/>
            <person name="Klute M.J."/>
            <person name="Nakayama T."/>
            <person name="Obornik M."/>
            <person name="Reyes-Prieto A."/>
            <person name="Armbrust E.V."/>
            <person name="Aves S.J."/>
            <person name="Beiko R.G."/>
            <person name="Coutinho P."/>
            <person name="Dacks J.B."/>
            <person name="Durnford D.G."/>
            <person name="Fast N.M."/>
            <person name="Green B.R."/>
            <person name="Grisdale C."/>
            <person name="Hempe F."/>
            <person name="Henrissat B."/>
            <person name="Hoppner M.P."/>
            <person name="Ishida K.-I."/>
            <person name="Kim E."/>
            <person name="Koreny L."/>
            <person name="Kroth P.G."/>
            <person name="Liu Y."/>
            <person name="Malik S.-B."/>
            <person name="Maier U.G."/>
            <person name="McRose D."/>
            <person name="Mock T."/>
            <person name="Neilson J.A."/>
            <person name="Onodera N.T."/>
            <person name="Poole A.M."/>
            <person name="Pritham E.J."/>
            <person name="Richards T.A."/>
            <person name="Rocap G."/>
            <person name="Roy S.W."/>
            <person name="Sarai C."/>
            <person name="Schaack S."/>
            <person name="Shirato S."/>
            <person name="Slamovits C.H."/>
            <person name="Spencer D.F."/>
            <person name="Suzuki S."/>
            <person name="Worden A.Z."/>
            <person name="Zauner S."/>
            <person name="Barry K."/>
            <person name="Bell C."/>
            <person name="Bharti A.K."/>
            <person name="Crow J.A."/>
            <person name="Grimwood J."/>
            <person name="Kramer R."/>
            <person name="Lindquist E."/>
            <person name="Lucas S."/>
            <person name="Salamov A."/>
            <person name="McFadden G.I."/>
            <person name="Lane C.E."/>
            <person name="Keeling P.J."/>
            <person name="Gray M.W."/>
            <person name="Grigoriev I.V."/>
            <person name="Archibald J.M."/>
        </authorList>
    </citation>
    <scope>NUCLEOTIDE SEQUENCE</scope>
    <source>
        <strain evidence="4">CCMP2712</strain>
    </source>
</reference>
<evidence type="ECO:0000313" key="2">
    <source>
        <dbReference type="EMBL" id="EKX36274.1"/>
    </source>
</evidence>
<dbReference type="EnsemblProtists" id="EKX36274">
    <property type="protein sequence ID" value="EKX36274"/>
    <property type="gene ID" value="GUITHDRAFT_145847"/>
</dbReference>
<evidence type="ECO:0000313" key="4">
    <source>
        <dbReference type="Proteomes" id="UP000011087"/>
    </source>
</evidence>
<dbReference type="KEGG" id="gtt:GUITHDRAFT_145847"/>
<feature type="chain" id="PRO_5008770171" evidence="1">
    <location>
        <begin position="29"/>
        <end position="282"/>
    </location>
</feature>
<feature type="signal peptide" evidence="1">
    <location>
        <begin position="1"/>
        <end position="28"/>
    </location>
</feature>